<organism evidence="13 14">
    <name type="scientific">Bowmanella pacifica</name>
    <dbReference type="NCBI Taxonomy" id="502051"/>
    <lineage>
        <taxon>Bacteria</taxon>
        <taxon>Pseudomonadati</taxon>
        <taxon>Pseudomonadota</taxon>
        <taxon>Gammaproteobacteria</taxon>
        <taxon>Alteromonadales</taxon>
        <taxon>Alteromonadaceae</taxon>
        <taxon>Bowmanella</taxon>
    </lineage>
</organism>
<dbReference type="GO" id="GO:0009279">
    <property type="term" value="C:cell outer membrane"/>
    <property type="evidence" value="ECO:0007669"/>
    <property type="project" value="UniProtKB-SubCell"/>
</dbReference>
<dbReference type="SUPFAM" id="SSF56935">
    <property type="entry name" value="Porins"/>
    <property type="match status" value="1"/>
</dbReference>
<comment type="caution">
    <text evidence="13">The sequence shown here is derived from an EMBL/GenBank/DDBJ whole genome shotgun (WGS) entry which is preliminary data.</text>
</comment>
<evidence type="ECO:0000313" key="14">
    <source>
        <dbReference type="Proteomes" id="UP000606935"/>
    </source>
</evidence>
<keyword evidence="13" id="KW-0675">Receptor</keyword>
<keyword evidence="4 8" id="KW-0812">Transmembrane</keyword>
<dbReference type="InterPro" id="IPR037066">
    <property type="entry name" value="Plug_dom_sf"/>
</dbReference>
<evidence type="ECO:0000256" key="1">
    <source>
        <dbReference type="ARBA" id="ARBA00004571"/>
    </source>
</evidence>
<dbReference type="Gene3D" id="2.40.170.20">
    <property type="entry name" value="TonB-dependent receptor, beta-barrel domain"/>
    <property type="match status" value="1"/>
</dbReference>
<feature type="signal peptide" evidence="10">
    <location>
        <begin position="1"/>
        <end position="30"/>
    </location>
</feature>
<dbReference type="CDD" id="cd01347">
    <property type="entry name" value="ligand_gated_channel"/>
    <property type="match status" value="1"/>
</dbReference>
<feature type="chain" id="PRO_5037540405" evidence="10">
    <location>
        <begin position="31"/>
        <end position="917"/>
    </location>
</feature>
<evidence type="ECO:0000256" key="6">
    <source>
        <dbReference type="ARBA" id="ARBA00023136"/>
    </source>
</evidence>
<evidence type="ECO:0000313" key="13">
    <source>
        <dbReference type="EMBL" id="GGO67310.1"/>
    </source>
</evidence>
<dbReference type="Pfam" id="PF00593">
    <property type="entry name" value="TonB_dep_Rec_b-barrel"/>
    <property type="match status" value="1"/>
</dbReference>
<comment type="similarity">
    <text evidence="8 9">Belongs to the TonB-dependent receptor family.</text>
</comment>
<reference evidence="13" key="1">
    <citation type="journal article" date="2014" name="Int. J. Syst. Evol. Microbiol.">
        <title>Complete genome sequence of Corynebacterium casei LMG S-19264T (=DSM 44701T), isolated from a smear-ripened cheese.</title>
        <authorList>
            <consortium name="US DOE Joint Genome Institute (JGI-PGF)"/>
            <person name="Walter F."/>
            <person name="Albersmeier A."/>
            <person name="Kalinowski J."/>
            <person name="Ruckert C."/>
        </authorList>
    </citation>
    <scope>NUCLEOTIDE SEQUENCE</scope>
    <source>
        <strain evidence="13">CGMCC 1.7086</strain>
    </source>
</reference>
<evidence type="ECO:0000256" key="3">
    <source>
        <dbReference type="ARBA" id="ARBA00022452"/>
    </source>
</evidence>
<reference evidence="13" key="2">
    <citation type="submission" date="2020-09" db="EMBL/GenBank/DDBJ databases">
        <authorList>
            <person name="Sun Q."/>
            <person name="Zhou Y."/>
        </authorList>
    </citation>
    <scope>NUCLEOTIDE SEQUENCE</scope>
    <source>
        <strain evidence="13">CGMCC 1.7086</strain>
    </source>
</reference>
<keyword evidence="2 8" id="KW-0813">Transport</keyword>
<dbReference type="Pfam" id="PF07715">
    <property type="entry name" value="Plug"/>
    <property type="match status" value="1"/>
</dbReference>
<dbReference type="Gene3D" id="2.170.130.10">
    <property type="entry name" value="TonB-dependent receptor, plug domain"/>
    <property type="match status" value="1"/>
</dbReference>
<dbReference type="PANTHER" id="PTHR40980">
    <property type="entry name" value="PLUG DOMAIN-CONTAINING PROTEIN"/>
    <property type="match status" value="1"/>
</dbReference>
<keyword evidence="7 8" id="KW-0998">Cell outer membrane</keyword>
<dbReference type="Proteomes" id="UP000606935">
    <property type="component" value="Unassembled WGS sequence"/>
</dbReference>
<dbReference type="PANTHER" id="PTHR40980:SF3">
    <property type="entry name" value="TONB-DEPENDENT RECEPTOR-LIKE BETA-BARREL DOMAIN-CONTAINING PROTEIN"/>
    <property type="match status" value="1"/>
</dbReference>
<evidence type="ECO:0000259" key="11">
    <source>
        <dbReference type="Pfam" id="PF00593"/>
    </source>
</evidence>
<dbReference type="InterPro" id="IPR036942">
    <property type="entry name" value="Beta-barrel_TonB_sf"/>
</dbReference>
<evidence type="ECO:0000256" key="8">
    <source>
        <dbReference type="PROSITE-ProRule" id="PRU01360"/>
    </source>
</evidence>
<feature type="domain" description="TonB-dependent receptor plug" evidence="12">
    <location>
        <begin position="58"/>
        <end position="148"/>
    </location>
</feature>
<dbReference type="InterPro" id="IPR000531">
    <property type="entry name" value="Beta-barrel_TonB"/>
</dbReference>
<evidence type="ECO:0000256" key="9">
    <source>
        <dbReference type="RuleBase" id="RU003357"/>
    </source>
</evidence>
<evidence type="ECO:0000256" key="2">
    <source>
        <dbReference type="ARBA" id="ARBA00022448"/>
    </source>
</evidence>
<dbReference type="PROSITE" id="PS52016">
    <property type="entry name" value="TONB_DEPENDENT_REC_3"/>
    <property type="match status" value="1"/>
</dbReference>
<gene>
    <name evidence="13" type="primary">iroN</name>
    <name evidence="13" type="ORF">GCM10010982_13460</name>
</gene>
<keyword evidence="3 8" id="KW-1134">Transmembrane beta strand</keyword>
<keyword evidence="5 9" id="KW-0798">TonB box</keyword>
<accession>A0A917YXA5</accession>
<keyword evidence="10" id="KW-0732">Signal</keyword>
<keyword evidence="14" id="KW-1185">Reference proteome</keyword>
<evidence type="ECO:0000256" key="7">
    <source>
        <dbReference type="ARBA" id="ARBA00023237"/>
    </source>
</evidence>
<dbReference type="InterPro" id="IPR010104">
    <property type="entry name" value="TonB_rcpt_bac"/>
</dbReference>
<dbReference type="NCBIfam" id="TIGR01782">
    <property type="entry name" value="TonB-Xanth-Caul"/>
    <property type="match status" value="1"/>
</dbReference>
<name>A0A917YXA5_9ALTE</name>
<keyword evidence="6 8" id="KW-0472">Membrane</keyword>
<evidence type="ECO:0000259" key="12">
    <source>
        <dbReference type="Pfam" id="PF07715"/>
    </source>
</evidence>
<dbReference type="InterPro" id="IPR012910">
    <property type="entry name" value="Plug_dom"/>
</dbReference>
<dbReference type="EMBL" id="BMLS01000002">
    <property type="protein sequence ID" value="GGO67310.1"/>
    <property type="molecule type" value="Genomic_DNA"/>
</dbReference>
<evidence type="ECO:0000256" key="4">
    <source>
        <dbReference type="ARBA" id="ARBA00022692"/>
    </source>
</evidence>
<evidence type="ECO:0000256" key="5">
    <source>
        <dbReference type="ARBA" id="ARBA00023077"/>
    </source>
</evidence>
<proteinExistence type="inferred from homology"/>
<protein>
    <submittedName>
        <fullName evidence="13">TonB-dependent receptor</fullName>
    </submittedName>
</protein>
<evidence type="ECO:0000256" key="10">
    <source>
        <dbReference type="SAM" id="SignalP"/>
    </source>
</evidence>
<dbReference type="AlphaFoldDB" id="A0A917YXA5"/>
<comment type="subcellular location">
    <subcellularLocation>
        <location evidence="1 8">Cell outer membrane</location>
        <topology evidence="1 8">Multi-pass membrane protein</topology>
    </subcellularLocation>
</comment>
<dbReference type="RefSeq" id="WP_188692194.1">
    <property type="nucleotide sequence ID" value="NZ_BMLS01000002.1"/>
</dbReference>
<sequence length="917" mass="100669">MKKSKLHTSLKAALVPTGTLLLMGVSTTYAQDNSQQEPVEEIVVKGVRGSILNNLNQKRDSGSFIDAISAEDIGKFPDLNISESLQRVPGVTLTRNDFGDGSSINLRGLGPAYSRVEINGITGPISNVTGGGFNFEILASELFSNAVVKKSFNAKDTEGGLAGLIQLSTPEALKREGFNASVSAQGQYAENADDIGPRFAGLISQNWDDVFGLTASIAYSDTRYVTHSNGGISARALGAGGTSDLHATATQEELTSLVPSTINYEINTDERETIGATLGFQYRPSEDLEIKLDGIYGSLEGDRIFTRADAPPESQLKAIENANIVDGVIQSATITDVQNRIATNDSDSQEDIFLISASASYQPNDQWEIKPYIGYSDRTRDTASSLLSFARGDLSTGQLVRYPVSYNVNGDFIEWSSPGLDLSDPAMAEEYMLNVILIRPSTDKDSEFSTKVDFTRYFDSGPISHIDFGARYSDRELSREYMYLAVDNAAKDTDLTTLPTLADALILEDFNINDAPASFPNQIITADPNKLLDMYFVNGFDVSEYWAPQTGQLVTETIEGVTLPGSVLVNYQSRAAQNTYSGDEKTLALYGEITFETEDLYFNAGLRFVDTRQTSYGYEVANDYSTPTEVNNDYSQLLPSMNLRYEVTPDMQIRASYSKSLTRPTLMQLRVSTSYFGIDESGGTGSAGNPNLSPFTSDNLDVGMEYYFSEESLLAFNLFYKNIDGLIVTSSMVEDREFRSQVTGEWVTGPITFSIPSNGDKNDLKGLEFIVQSNFEFLHESLADFGGIFNYTYADSDAAFEDGKDTKGDVAALPGISKNSYNAIIYYDNGNFDARLSYAYRSDFVESMSGSFGVPVFQNARGQLDFSSSYNLSDDLSIQLQVLNITEQRLETVSRMGLPHDTGQLDRRILLGARYQF</sequence>
<feature type="domain" description="TonB-dependent receptor-like beta-barrel" evidence="11">
    <location>
        <begin position="458"/>
        <end position="885"/>
    </location>
</feature>
<dbReference type="InterPro" id="IPR039426">
    <property type="entry name" value="TonB-dep_rcpt-like"/>
</dbReference>